<dbReference type="Proteomes" id="UP000503447">
    <property type="component" value="Chromosome"/>
</dbReference>
<name>A0A6M5YRB0_9BACT</name>
<evidence type="ECO:0000313" key="2">
    <source>
        <dbReference type="EMBL" id="QJW95886.1"/>
    </source>
</evidence>
<dbReference type="KEGG" id="ftj:FTUN_3440"/>
<protein>
    <submittedName>
        <fullName evidence="2">Uncharacterized protein</fullName>
    </submittedName>
</protein>
<reference evidence="3" key="1">
    <citation type="submission" date="2020-05" db="EMBL/GenBank/DDBJ databases">
        <title>Frigoriglobus tundricola gen. nov., sp. nov., a psychrotolerant cellulolytic planctomycete of the family Gemmataceae with two divergent copies of 16S rRNA gene.</title>
        <authorList>
            <person name="Kulichevskaya I.S."/>
            <person name="Ivanova A.A."/>
            <person name="Naumoff D.G."/>
            <person name="Beletsky A.V."/>
            <person name="Rijpstra W.I.C."/>
            <person name="Sinninghe Damste J.S."/>
            <person name="Mardanov A.V."/>
            <person name="Ravin N.V."/>
            <person name="Dedysh S.N."/>
        </authorList>
    </citation>
    <scope>NUCLEOTIDE SEQUENCE [LARGE SCALE GENOMIC DNA]</scope>
    <source>
        <strain evidence="3">PL17</strain>
    </source>
</reference>
<gene>
    <name evidence="2" type="ORF">FTUN_3440</name>
</gene>
<dbReference type="EMBL" id="CP053452">
    <property type="protein sequence ID" value="QJW95886.1"/>
    <property type="molecule type" value="Genomic_DNA"/>
</dbReference>
<keyword evidence="3" id="KW-1185">Reference proteome</keyword>
<evidence type="ECO:0000313" key="3">
    <source>
        <dbReference type="Proteomes" id="UP000503447"/>
    </source>
</evidence>
<dbReference type="AlphaFoldDB" id="A0A6M5YRB0"/>
<proteinExistence type="predicted"/>
<organism evidence="2 3">
    <name type="scientific">Frigoriglobus tundricola</name>
    <dbReference type="NCBI Taxonomy" id="2774151"/>
    <lineage>
        <taxon>Bacteria</taxon>
        <taxon>Pseudomonadati</taxon>
        <taxon>Planctomycetota</taxon>
        <taxon>Planctomycetia</taxon>
        <taxon>Gemmatales</taxon>
        <taxon>Gemmataceae</taxon>
        <taxon>Frigoriglobus</taxon>
    </lineage>
</organism>
<sequence>MTPPTLSPVAEATGLGSLRAPTEPRDTVVCCSIDENQCQS</sequence>
<accession>A0A6M5YRB0</accession>
<evidence type="ECO:0000256" key="1">
    <source>
        <dbReference type="SAM" id="MobiDB-lite"/>
    </source>
</evidence>
<feature type="region of interest" description="Disordered" evidence="1">
    <location>
        <begin position="1"/>
        <end position="21"/>
    </location>
</feature>